<dbReference type="InterPro" id="IPR054471">
    <property type="entry name" value="GPIID_WHD"/>
</dbReference>
<dbReference type="Gene3D" id="3.40.50.300">
    <property type="entry name" value="P-loop containing nucleotide triphosphate hydrolases"/>
    <property type="match status" value="1"/>
</dbReference>
<feature type="chain" id="PRO_5006857635" evidence="3">
    <location>
        <begin position="23"/>
        <end position="1300"/>
    </location>
</feature>
<dbReference type="PRINTS" id="PR01415">
    <property type="entry name" value="ANKYRIN"/>
</dbReference>
<feature type="repeat" description="ANK" evidence="2">
    <location>
        <begin position="1207"/>
        <end position="1239"/>
    </location>
</feature>
<feature type="domain" description="Nephrocystin 3-like N-terminal" evidence="5">
    <location>
        <begin position="373"/>
        <end position="532"/>
    </location>
</feature>
<evidence type="ECO:0000313" key="6">
    <source>
        <dbReference type="EMBL" id="CEL06888.1"/>
    </source>
</evidence>
<dbReference type="PROSITE" id="PS50297">
    <property type="entry name" value="ANK_REP_REGION"/>
    <property type="match status" value="7"/>
</dbReference>
<feature type="repeat" description="ANK" evidence="2">
    <location>
        <begin position="1074"/>
        <end position="1106"/>
    </location>
</feature>
<dbReference type="SUPFAM" id="SSF53167">
    <property type="entry name" value="Purine and uridine phosphorylases"/>
    <property type="match status" value="1"/>
</dbReference>
<dbReference type="InterPro" id="IPR056884">
    <property type="entry name" value="NPHP3-like_N"/>
</dbReference>
<evidence type="ECO:0000256" key="3">
    <source>
        <dbReference type="SAM" id="SignalP"/>
    </source>
</evidence>
<dbReference type="PANTHER" id="PTHR46082">
    <property type="entry name" value="ATP/GTP-BINDING PROTEIN-RELATED"/>
    <property type="match status" value="1"/>
</dbReference>
<feature type="repeat" description="ANK" evidence="2">
    <location>
        <begin position="1240"/>
        <end position="1272"/>
    </location>
</feature>
<dbReference type="GO" id="GO:0003824">
    <property type="term" value="F:catalytic activity"/>
    <property type="evidence" value="ECO:0007669"/>
    <property type="project" value="InterPro"/>
</dbReference>
<dbReference type="SUPFAM" id="SSF52540">
    <property type="entry name" value="P-loop containing nucleoside triphosphate hydrolases"/>
    <property type="match status" value="1"/>
</dbReference>
<dbReference type="InterPro" id="IPR036770">
    <property type="entry name" value="Ankyrin_rpt-contain_sf"/>
</dbReference>
<dbReference type="Gene3D" id="3.40.50.1580">
    <property type="entry name" value="Nucleoside phosphorylase domain"/>
    <property type="match status" value="1"/>
</dbReference>
<dbReference type="OrthoDB" id="195446at2759"/>
<gene>
    <name evidence="6" type="ORF">ASPCAL10057</name>
</gene>
<feature type="repeat" description="ANK" evidence="2">
    <location>
        <begin position="1009"/>
        <end position="1041"/>
    </location>
</feature>
<name>A0A0U5G8Z5_ASPCI</name>
<dbReference type="SMART" id="SM00248">
    <property type="entry name" value="ANK"/>
    <property type="match status" value="12"/>
</dbReference>
<dbReference type="Pfam" id="PF24883">
    <property type="entry name" value="NPHP3_N"/>
    <property type="match status" value="1"/>
</dbReference>
<feature type="repeat" description="ANK" evidence="2">
    <location>
        <begin position="976"/>
        <end position="1008"/>
    </location>
</feature>
<feature type="domain" description="GPI inositol-deacylase winged helix" evidence="4">
    <location>
        <begin position="653"/>
        <end position="729"/>
    </location>
</feature>
<evidence type="ECO:0000256" key="1">
    <source>
        <dbReference type="ARBA" id="ARBA00022737"/>
    </source>
</evidence>
<dbReference type="InterPro" id="IPR002110">
    <property type="entry name" value="Ankyrin_rpt"/>
</dbReference>
<keyword evidence="7" id="KW-1185">Reference proteome</keyword>
<reference evidence="7" key="1">
    <citation type="journal article" date="2016" name="Genome Announc.">
        <title>Draft genome sequences of fungus Aspergillus calidoustus.</title>
        <authorList>
            <person name="Horn F."/>
            <person name="Linde J."/>
            <person name="Mattern D.J."/>
            <person name="Walther G."/>
            <person name="Guthke R."/>
            <person name="Scherlach K."/>
            <person name="Martin K."/>
            <person name="Brakhage A.A."/>
            <person name="Petzke L."/>
            <person name="Valiante V."/>
        </authorList>
    </citation>
    <scope>NUCLEOTIDE SEQUENCE [LARGE SCALE GENOMIC DNA]</scope>
    <source>
        <strain evidence="7">SF006504</strain>
    </source>
</reference>
<dbReference type="PROSITE" id="PS50088">
    <property type="entry name" value="ANK_REPEAT"/>
    <property type="match status" value="9"/>
</dbReference>
<dbReference type="SUPFAM" id="SSF48403">
    <property type="entry name" value="Ankyrin repeat"/>
    <property type="match status" value="2"/>
</dbReference>
<feature type="repeat" description="ANK" evidence="2">
    <location>
        <begin position="1173"/>
        <end position="1205"/>
    </location>
</feature>
<proteinExistence type="predicted"/>
<sequence>MADPRAYTVGWICAVLVEYVAAQTFLDEEHEGPAYLSPNDANDYTLGKMGGHNVVIAVLPNGEYGTSSASGVARDLLHSFPNVKLGLMVGIAGGAPRLDDDVVHDIRLGDIVVSSPGRGRGGVLHYDFGIQRQEGFTQTGFLNQPPTILRTAVSGLRSQYEIKGQKLQASIDSILNKYPTLRENYSRPEASSDRLYRSNVTHPNANGLGCETVCGDDASSLRGRPERPANRDRPVIHYGLIASGNQLMKDALLRDRLSREEGVLCFEMEAAGLMNQFPCLVVRGICDYSDSHKNDKWQGYAAMVAASYAKDLLCRISPSRVDHEKRLCEVLSSVEAKVERFLHNHEYQAVLDWLTPTDYSPKQNDAIRRRHKGTVNWLLGSREFNEWITGNNSTLFCPGKPGAGKTTATSLVIDFLSKELENPSSIGIAYVYFNFRERQQQQLEDLLLSMIKQLVRPNALGGIKTFYQSHMRKKTRPTVDEILDVVTRVVARFSRAFLVVDALDECHTASRFLSVLFELQVRSGASVFATSRFIPEIMTLFSGCPSIEIRATDADIAKYIAENIAHELRPIVLEEPDMPRDIITGIVSASDGMFLLAQLYLELLGNQTTPKAARLTLESFQKMPLAEKKDSGDDLLDSAYQRVMERIEDQREGLRRLAKRALSWIVCSMRPLQPLELQHALAVEDDTSELDEKNMPNLADLVSACAGLVTVDGDSKIIRLVHYTAQEYFERTWTVWFPGAHVDIAKTCITALKFDSFNADPGAAQEGGRKISDSHLLHDYALQNWGHHVRLSATDGEQLALRFLRDERRMTQYIRGMALACSLLGPNGENDGASVQVAAYFGLRNALALLLGEGDCRKHTKYVQDLEVKRDRKAEAKERAESRLSNLLLLAASEGHAGTVELLLEMGAQVGSSSMWAPSPMVMAAQGNHAPVVGLLLEHGIPLEGGALIAAAGAGRERAVHLLLDKGAGVDWKDSHGNTALSCAAANGHERLVRQLLHRGASLESGDSDGMDPLLRAAMAGHEPIVKVLLERGACIEVMDAAGRTPLLLAEAHGREAVVLTLLRQGARRVEDSLGRTPLLWAAETRREAVLRLLSEESATLEEVDSDNRTPLLWAAINEQEAMVKLLVDKGAHLEVRDDRGRTPLLLAVVAKQAALVRFLLEKGADLEAEDDDGRTALLCAVMGGDAQLAEFLVDQGACLHAADNKYERTALLWASRRNVPTLVKLLLKKGACIDDEDYDGQTSLSLAARYGYDRVVHLLVENGACIDSEDDHRRTPIVWASLNNHHMIVNLLAKHTRVA</sequence>
<keyword evidence="3" id="KW-0732">Signal</keyword>
<dbReference type="GO" id="GO:0009116">
    <property type="term" value="P:nucleoside metabolic process"/>
    <property type="evidence" value="ECO:0007669"/>
    <property type="project" value="InterPro"/>
</dbReference>
<dbReference type="OMA" id="YFNFRER"/>
<dbReference type="Pfam" id="PF22939">
    <property type="entry name" value="WHD_GPIID"/>
    <property type="match status" value="1"/>
</dbReference>
<dbReference type="InterPro" id="IPR035994">
    <property type="entry name" value="Nucleoside_phosphorylase_sf"/>
</dbReference>
<evidence type="ECO:0000256" key="2">
    <source>
        <dbReference type="PROSITE-ProRule" id="PRU00023"/>
    </source>
</evidence>
<keyword evidence="2" id="KW-0040">ANK repeat</keyword>
<feature type="repeat" description="ANK" evidence="2">
    <location>
        <begin position="1140"/>
        <end position="1172"/>
    </location>
</feature>
<feature type="repeat" description="ANK" evidence="2">
    <location>
        <begin position="1042"/>
        <end position="1067"/>
    </location>
</feature>
<evidence type="ECO:0000259" key="5">
    <source>
        <dbReference type="Pfam" id="PF24883"/>
    </source>
</evidence>
<protein>
    <submittedName>
        <fullName evidence="6">Uncharacterized protein</fullName>
    </submittedName>
</protein>
<feature type="repeat" description="ANK" evidence="2">
    <location>
        <begin position="1107"/>
        <end position="1139"/>
    </location>
</feature>
<dbReference type="EMBL" id="CDMC01000008">
    <property type="protein sequence ID" value="CEL06888.1"/>
    <property type="molecule type" value="Genomic_DNA"/>
</dbReference>
<dbReference type="Gene3D" id="1.25.40.20">
    <property type="entry name" value="Ankyrin repeat-containing domain"/>
    <property type="match status" value="5"/>
</dbReference>
<keyword evidence="1" id="KW-0677">Repeat</keyword>
<dbReference type="STRING" id="454130.A0A0U5G8Z5"/>
<organism evidence="6 7">
    <name type="scientific">Aspergillus calidoustus</name>
    <dbReference type="NCBI Taxonomy" id="454130"/>
    <lineage>
        <taxon>Eukaryota</taxon>
        <taxon>Fungi</taxon>
        <taxon>Dikarya</taxon>
        <taxon>Ascomycota</taxon>
        <taxon>Pezizomycotina</taxon>
        <taxon>Eurotiomycetes</taxon>
        <taxon>Eurotiomycetidae</taxon>
        <taxon>Eurotiales</taxon>
        <taxon>Aspergillaceae</taxon>
        <taxon>Aspergillus</taxon>
        <taxon>Aspergillus subgen. Nidulantes</taxon>
    </lineage>
</organism>
<dbReference type="InterPro" id="IPR027417">
    <property type="entry name" value="P-loop_NTPase"/>
</dbReference>
<feature type="signal peptide" evidence="3">
    <location>
        <begin position="1"/>
        <end position="22"/>
    </location>
</feature>
<dbReference type="InterPro" id="IPR053137">
    <property type="entry name" value="NLR-like"/>
</dbReference>
<dbReference type="Pfam" id="PF12796">
    <property type="entry name" value="Ank_2"/>
    <property type="match status" value="3"/>
</dbReference>
<evidence type="ECO:0000313" key="7">
    <source>
        <dbReference type="Proteomes" id="UP000054771"/>
    </source>
</evidence>
<evidence type="ECO:0000259" key="4">
    <source>
        <dbReference type="Pfam" id="PF22939"/>
    </source>
</evidence>
<dbReference type="PANTHER" id="PTHR46082:SF11">
    <property type="entry name" value="AAA+ ATPASE DOMAIN-CONTAINING PROTEIN-RELATED"/>
    <property type="match status" value="1"/>
</dbReference>
<accession>A0A0U5G8Z5</accession>
<dbReference type="Proteomes" id="UP000054771">
    <property type="component" value="Unassembled WGS sequence"/>
</dbReference>